<evidence type="ECO:0000313" key="3">
    <source>
        <dbReference type="EMBL" id="KAB8139113.1"/>
    </source>
</evidence>
<evidence type="ECO:0000259" key="2">
    <source>
        <dbReference type="Pfam" id="PF13038"/>
    </source>
</evidence>
<keyword evidence="1" id="KW-1133">Transmembrane helix</keyword>
<reference evidence="3 4" key="1">
    <citation type="submission" date="2019-10" db="EMBL/GenBank/DDBJ databases">
        <title>Gracilibacillus sp. nov. isolated from rice seeds.</title>
        <authorList>
            <person name="He S."/>
        </authorList>
    </citation>
    <scope>NUCLEOTIDE SEQUENCE [LARGE SCALE GENOMIC DNA]</scope>
    <source>
        <strain evidence="3 4">TD8</strain>
    </source>
</reference>
<dbReference type="AlphaFoldDB" id="A0A7C8KXU7"/>
<evidence type="ECO:0000313" key="4">
    <source>
        <dbReference type="Proteomes" id="UP000480246"/>
    </source>
</evidence>
<feature type="transmembrane region" description="Helical" evidence="1">
    <location>
        <begin position="111"/>
        <end position="133"/>
    </location>
</feature>
<proteinExistence type="predicted"/>
<keyword evidence="4" id="KW-1185">Reference proteome</keyword>
<evidence type="ECO:0000256" key="1">
    <source>
        <dbReference type="SAM" id="Phobius"/>
    </source>
</evidence>
<dbReference type="EMBL" id="WEID01000006">
    <property type="protein sequence ID" value="KAB8139113.1"/>
    <property type="molecule type" value="Genomic_DNA"/>
</dbReference>
<dbReference type="Proteomes" id="UP000480246">
    <property type="component" value="Unassembled WGS sequence"/>
</dbReference>
<keyword evidence="1" id="KW-0812">Transmembrane</keyword>
<name>A0A7C8KXU7_9BACI</name>
<feature type="transmembrane region" description="Helical" evidence="1">
    <location>
        <begin position="50"/>
        <end position="73"/>
    </location>
</feature>
<gene>
    <name evidence="3" type="ORF">F9U64_01575</name>
</gene>
<sequence>MLFRLSSWIISYGGINVKYHLPVFIVNCLVCLILNILLYKEITIVHNINISFYLSGLYLGAGLLLFVISRGFFDITASSFKKVFTRTNKQQQWQDQWQDNRKPSEKININVIKFFLVQGGLMFLVMVVLLVIYF</sequence>
<feature type="domain" description="DUF3899" evidence="2">
    <location>
        <begin position="48"/>
        <end position="130"/>
    </location>
</feature>
<dbReference type="InterPro" id="IPR025007">
    <property type="entry name" value="DUF3899"/>
</dbReference>
<accession>A0A7C8KXU7</accession>
<protein>
    <submittedName>
        <fullName evidence="3">DUF3899 domain-containing protein</fullName>
    </submittedName>
</protein>
<dbReference type="Pfam" id="PF13038">
    <property type="entry name" value="DUF3899"/>
    <property type="match status" value="1"/>
</dbReference>
<keyword evidence="1" id="KW-0472">Membrane</keyword>
<comment type="caution">
    <text evidence="3">The sequence shown here is derived from an EMBL/GenBank/DDBJ whole genome shotgun (WGS) entry which is preliminary data.</text>
</comment>
<organism evidence="3 4">
    <name type="scientific">Gracilibacillus oryzae</name>
    <dbReference type="NCBI Taxonomy" id="1672701"/>
    <lineage>
        <taxon>Bacteria</taxon>
        <taxon>Bacillati</taxon>
        <taxon>Bacillota</taxon>
        <taxon>Bacilli</taxon>
        <taxon>Bacillales</taxon>
        <taxon>Bacillaceae</taxon>
        <taxon>Gracilibacillus</taxon>
    </lineage>
</organism>
<feature type="transmembrane region" description="Helical" evidence="1">
    <location>
        <begin position="21"/>
        <end position="38"/>
    </location>
</feature>